<dbReference type="Pfam" id="PF00106">
    <property type="entry name" value="adh_short"/>
    <property type="match status" value="1"/>
</dbReference>
<dbReference type="GO" id="GO:0016491">
    <property type="term" value="F:oxidoreductase activity"/>
    <property type="evidence" value="ECO:0007669"/>
    <property type="project" value="UniProtKB-KW"/>
</dbReference>
<dbReference type="Gene3D" id="3.40.50.720">
    <property type="entry name" value="NAD(P)-binding Rossmann-like Domain"/>
    <property type="match status" value="1"/>
</dbReference>
<proteinExistence type="inferred from homology"/>
<evidence type="ECO:0000256" key="1">
    <source>
        <dbReference type="ARBA" id="ARBA00006484"/>
    </source>
</evidence>
<evidence type="ECO:0000313" key="3">
    <source>
        <dbReference type="EMBL" id="AIT05236.1"/>
    </source>
</evidence>
<dbReference type="EMBL" id="CP009571">
    <property type="protein sequence ID" value="AIT05236.1"/>
    <property type="molecule type" value="Genomic_DNA"/>
</dbReference>
<dbReference type="RefSeq" id="WP_038658472.1">
    <property type="nucleotide sequence ID" value="NZ_CP009571.1"/>
</dbReference>
<reference evidence="3 4" key="1">
    <citation type="submission" date="2014-09" db="EMBL/GenBank/DDBJ databases">
        <title>Using Illumina technology Improving SMRT sequencing Genome Assembly by RASTools.</title>
        <authorList>
            <person name="Zhou Y."/>
            <person name="Ma T."/>
            <person name="Liu T."/>
        </authorList>
    </citation>
    <scope>NUCLEOTIDE SEQUENCE [LARGE SCALE GENOMIC DNA]</scope>
    <source>
        <strain evidence="3 4">ATCC 55669</strain>
    </source>
</reference>
<dbReference type="InterPro" id="IPR002347">
    <property type="entry name" value="SDR_fam"/>
</dbReference>
<organism evidence="3 4">
    <name type="scientific">Sphingomonas taxi</name>
    <dbReference type="NCBI Taxonomy" id="1549858"/>
    <lineage>
        <taxon>Bacteria</taxon>
        <taxon>Pseudomonadati</taxon>
        <taxon>Pseudomonadota</taxon>
        <taxon>Alphaproteobacteria</taxon>
        <taxon>Sphingomonadales</taxon>
        <taxon>Sphingomonadaceae</taxon>
        <taxon>Sphingomonas</taxon>
    </lineage>
</organism>
<dbReference type="SUPFAM" id="SSF51735">
    <property type="entry name" value="NAD(P)-binding Rossmann-fold domains"/>
    <property type="match status" value="1"/>
</dbReference>
<name>A0A097ECE5_9SPHN</name>
<dbReference type="Proteomes" id="UP000033200">
    <property type="component" value="Chromosome"/>
</dbReference>
<dbReference type="PANTHER" id="PTHR44196:SF3">
    <property type="entry name" value="SHORT CHAIN DEHYDROGENASE FAMILY PROTEIN"/>
    <property type="match status" value="1"/>
</dbReference>
<accession>A0A097ECE5</accession>
<evidence type="ECO:0000256" key="2">
    <source>
        <dbReference type="ARBA" id="ARBA00023002"/>
    </source>
</evidence>
<dbReference type="InterPro" id="IPR036291">
    <property type="entry name" value="NAD(P)-bd_dom_sf"/>
</dbReference>
<dbReference type="HOGENOM" id="CLU_010194_2_1_5"/>
<keyword evidence="2" id="KW-0560">Oxidoreductase</keyword>
<dbReference type="AlphaFoldDB" id="A0A097ECE5"/>
<protein>
    <submittedName>
        <fullName evidence="3">Short-chain dehydrogenase</fullName>
    </submittedName>
</protein>
<comment type="similarity">
    <text evidence="1">Belongs to the short-chain dehydrogenases/reductases (SDR) family.</text>
</comment>
<dbReference type="GO" id="GO:0016020">
    <property type="term" value="C:membrane"/>
    <property type="evidence" value="ECO:0007669"/>
    <property type="project" value="TreeGrafter"/>
</dbReference>
<keyword evidence="4" id="KW-1185">Reference proteome</keyword>
<sequence length="257" mass="28170">MMFRDKVVLIVGASSGMGRGVALHLAAEGATIVATARREAKLQSLAAEILLQGGQCAIHPADARDAAAAAVVVAATIAQFGRVDLLLMNVGGAPDLDLRTIGAGEVIGYMRSNYDVCVHYLFPVLRQMMRQRDGLIAHTNSLAGLMGVPLQGPYSAAKGAMRLLMDTCRIEFADHGIRFVSIYPGFVATERTRAHDMPSPFEISERQGVAHIVRALRRERRDYRFPAVTSWLVRLATILPRPVVTMLLRRRLRTARR</sequence>
<dbReference type="STRING" id="1549858.MC45_00965"/>
<dbReference type="PANTHER" id="PTHR44196">
    <property type="entry name" value="DEHYDROGENASE/REDUCTASE SDR FAMILY MEMBER 7B"/>
    <property type="match status" value="1"/>
</dbReference>
<evidence type="ECO:0000313" key="4">
    <source>
        <dbReference type="Proteomes" id="UP000033200"/>
    </source>
</evidence>
<gene>
    <name evidence="3" type="ORF">MC45_00965</name>
</gene>
<dbReference type="eggNOG" id="COG0300">
    <property type="taxonomic scope" value="Bacteria"/>
</dbReference>
<dbReference type="PRINTS" id="PR00081">
    <property type="entry name" value="GDHRDH"/>
</dbReference>
<dbReference type="KEGG" id="stax:MC45_00965"/>